<protein>
    <recommendedName>
        <fullName evidence="4">Glycine zipper domain-containing protein</fullName>
    </recommendedName>
</protein>
<evidence type="ECO:0000256" key="1">
    <source>
        <dbReference type="SAM" id="MobiDB-lite"/>
    </source>
</evidence>
<dbReference type="AlphaFoldDB" id="A0AAJ6NRT6"/>
<evidence type="ECO:0000313" key="3">
    <source>
        <dbReference type="Proteomes" id="UP001223520"/>
    </source>
</evidence>
<feature type="compositionally biased region" description="Polar residues" evidence="1">
    <location>
        <begin position="12"/>
        <end position="24"/>
    </location>
</feature>
<evidence type="ECO:0000313" key="2">
    <source>
        <dbReference type="EMBL" id="WGV25525.1"/>
    </source>
</evidence>
<feature type="compositionally biased region" description="Basic and acidic residues" evidence="1">
    <location>
        <begin position="1"/>
        <end position="11"/>
    </location>
</feature>
<dbReference type="Proteomes" id="UP001223520">
    <property type="component" value="Chromosome"/>
</dbReference>
<accession>A0AAJ6NRT6</accession>
<dbReference type="RefSeq" id="WP_281482824.1">
    <property type="nucleotide sequence ID" value="NZ_CP124543.1"/>
</dbReference>
<sequence>MTHDKKPDLKAQDQTSLETSSNAHLTDLEAQDQNFPETSSITHPIATGLGAAGGGIAGAALGRSMGGKIGAAIGGVAGAITGGVAGNQLAEYAEEFIEELQPTAGLGLGADHKPIELPRHYTWEELQALSKPQGGEIQATTR</sequence>
<feature type="compositionally biased region" description="Polar residues" evidence="1">
    <location>
        <begin position="31"/>
        <end position="42"/>
    </location>
</feature>
<keyword evidence="3" id="KW-1185">Reference proteome</keyword>
<gene>
    <name evidence="2" type="ORF">QI031_27975</name>
</gene>
<reference evidence="2 3" key="1">
    <citation type="journal article" date="2023" name="Limnol Oceanogr Lett">
        <title>Environmental adaptations by the intertidal Antarctic cyanobacterium Halotia branconii CENA392 as revealed using long-read genome sequencing.</title>
        <authorList>
            <person name="Dextro R.B."/>
            <person name="Delbaje E."/>
            <person name="Freitas P.N.N."/>
            <person name="Geraldes V."/>
            <person name="Pinto E."/>
            <person name="Long P.F."/>
            <person name="Fiore M.F."/>
        </authorList>
    </citation>
    <scope>NUCLEOTIDE SEQUENCE [LARGE SCALE GENOMIC DNA]</scope>
    <source>
        <strain evidence="2 3">CENA392</strain>
    </source>
</reference>
<name>A0AAJ6NRT6_9CYAN</name>
<feature type="region of interest" description="Disordered" evidence="1">
    <location>
        <begin position="1"/>
        <end position="42"/>
    </location>
</feature>
<organism evidence="2 3">
    <name type="scientific">Halotia branconii CENA392</name>
    <dbReference type="NCBI Taxonomy" id="1539056"/>
    <lineage>
        <taxon>Bacteria</taxon>
        <taxon>Bacillati</taxon>
        <taxon>Cyanobacteriota</taxon>
        <taxon>Cyanophyceae</taxon>
        <taxon>Nostocales</taxon>
        <taxon>Nodulariaceae</taxon>
        <taxon>Halotia</taxon>
    </lineage>
</organism>
<proteinExistence type="predicted"/>
<dbReference type="KEGG" id="hbq:QI031_27975"/>
<dbReference type="EMBL" id="CP124543">
    <property type="protein sequence ID" value="WGV25525.1"/>
    <property type="molecule type" value="Genomic_DNA"/>
</dbReference>
<evidence type="ECO:0008006" key="4">
    <source>
        <dbReference type="Google" id="ProtNLM"/>
    </source>
</evidence>